<dbReference type="Proteomes" id="UP000605986">
    <property type="component" value="Unassembled WGS sequence"/>
</dbReference>
<keyword evidence="4" id="KW-0479">Metal-binding</keyword>
<feature type="compositionally biased region" description="Pro residues" evidence="5">
    <location>
        <begin position="30"/>
        <end position="39"/>
    </location>
</feature>
<accession>A0A8H4K6H1</accession>
<dbReference type="PROSITE" id="PS50305">
    <property type="entry name" value="SIRTUIN"/>
    <property type="match status" value="1"/>
</dbReference>
<evidence type="ECO:0000256" key="2">
    <source>
        <dbReference type="ARBA" id="ARBA00022679"/>
    </source>
</evidence>
<evidence type="ECO:0000259" key="6">
    <source>
        <dbReference type="PROSITE" id="PS50305"/>
    </source>
</evidence>
<feature type="domain" description="Deacetylase sirtuin-type" evidence="6">
    <location>
        <begin position="111"/>
        <end position="422"/>
    </location>
</feature>
<sequence length="619" mass="67474">MTPSSPLSFVPNDGENSALSSPLSNLSNTPPWPRSPEMPDPTKRYLSPSTTASGPHSPDKTCDLPSDDEIVAKPLDTSTQDAPPAKRRRIAPPKERTTEYLDLMKPEDELTDEDRVQLKRLIDTLRKKKKIVVIAGAGISVSAGIPDFRSSTGLFATLKDQHNLKGSGKHLFDASVYKHDDTTQSFHAMVKEMAAVTKAAKPTPFHELLASLAQEGRLLRLYSQNIDSLDTQLKPLATEVPLNPKGPWPVTIQLHGSLQKMVCTKCNSLQEFNGEVFDGPKAPLCQTCQEVDEVRTAHAGKRSHGIGRLRPRIVLYNEYNPDEDAIGKVSSSDLKARPDAVVVVGTTLQVPGTRRLVRELCQVTRGRRNGTAIWINVEGEPKGADLKNCWDIVVRSKCDDVARSAALPAWNITIGQDYEMSEEDFSKAREDRKMNFSVEIPSSSAYADEQGAAKPKQVKQVQGIPTPLASPKLSATKKPTKSKQSTISFKGVPATEKLAKPAPKSRSRKRKAPTEPKVAALKSFKTTKNITKQEKATKPAPAVTAKQNAPGKKSNNSLPSLRPDRRASQEFHYTPGTADKNNGDSSGFASSPTTTTTTTKKDDTISPKSIPTALRGLID</sequence>
<comment type="similarity">
    <text evidence="1">Belongs to the sirtuin family. Class I subfamily.</text>
</comment>
<evidence type="ECO:0000256" key="4">
    <source>
        <dbReference type="PROSITE-ProRule" id="PRU00236"/>
    </source>
</evidence>
<protein>
    <recommendedName>
        <fullName evidence="6">Deacetylase sirtuin-type domain-containing protein</fullName>
    </recommendedName>
</protein>
<evidence type="ECO:0000256" key="5">
    <source>
        <dbReference type="SAM" id="MobiDB-lite"/>
    </source>
</evidence>
<feature type="active site" description="Proton acceptor" evidence="4">
    <location>
        <position position="255"/>
    </location>
</feature>
<reference evidence="7" key="1">
    <citation type="submission" date="2020-01" db="EMBL/GenBank/DDBJ databases">
        <title>Identification and distribution of gene clusters putatively required for synthesis of sphingolipid metabolism inhibitors in phylogenetically diverse species of the filamentous fungus Fusarium.</title>
        <authorList>
            <person name="Kim H.-S."/>
            <person name="Busman M."/>
            <person name="Brown D.W."/>
            <person name="Divon H."/>
            <person name="Uhlig S."/>
            <person name="Proctor R.H."/>
        </authorList>
    </citation>
    <scope>NUCLEOTIDE SEQUENCE</scope>
    <source>
        <strain evidence="7">NRRL 53441</strain>
    </source>
</reference>
<dbReference type="InterPro" id="IPR003000">
    <property type="entry name" value="Sirtuin"/>
</dbReference>
<feature type="binding site" evidence="4">
    <location>
        <position position="288"/>
    </location>
    <ligand>
        <name>Zn(2+)</name>
        <dbReference type="ChEBI" id="CHEBI:29105"/>
    </ligand>
</feature>
<dbReference type="Pfam" id="PF02146">
    <property type="entry name" value="SIR2"/>
    <property type="match status" value="1"/>
</dbReference>
<evidence type="ECO:0000313" key="7">
    <source>
        <dbReference type="EMBL" id="KAF4444356.1"/>
    </source>
</evidence>
<proteinExistence type="inferred from homology"/>
<dbReference type="InterPro" id="IPR029035">
    <property type="entry name" value="DHS-like_NAD/FAD-binding_dom"/>
</dbReference>
<comment type="caution">
    <text evidence="7">The sequence shown here is derived from an EMBL/GenBank/DDBJ whole genome shotgun (WGS) entry which is preliminary data.</text>
</comment>
<dbReference type="PANTHER" id="PTHR47651">
    <property type="entry name" value="NAD-DEPENDENT HISTONE DEACETYLASE HST4"/>
    <property type="match status" value="1"/>
</dbReference>
<evidence type="ECO:0000256" key="1">
    <source>
        <dbReference type="ARBA" id="ARBA00006924"/>
    </source>
</evidence>
<dbReference type="PANTHER" id="PTHR47651:SF17">
    <property type="entry name" value="DEACETYLASE SIRTUIN-TYPE DOMAIN-CONTAINING PROTEIN"/>
    <property type="match status" value="1"/>
</dbReference>
<keyword evidence="8" id="KW-1185">Reference proteome</keyword>
<feature type="region of interest" description="Disordered" evidence="5">
    <location>
        <begin position="444"/>
        <end position="619"/>
    </location>
</feature>
<keyword evidence="4" id="KW-0862">Zinc</keyword>
<organism evidence="7 8">
    <name type="scientific">Fusarium austroafricanum</name>
    <dbReference type="NCBI Taxonomy" id="2364996"/>
    <lineage>
        <taxon>Eukaryota</taxon>
        <taxon>Fungi</taxon>
        <taxon>Dikarya</taxon>
        <taxon>Ascomycota</taxon>
        <taxon>Pezizomycotina</taxon>
        <taxon>Sordariomycetes</taxon>
        <taxon>Hypocreomycetidae</taxon>
        <taxon>Hypocreales</taxon>
        <taxon>Nectriaceae</taxon>
        <taxon>Fusarium</taxon>
        <taxon>Fusarium concolor species complex</taxon>
    </lineage>
</organism>
<feature type="compositionally biased region" description="Basic and acidic residues" evidence="5">
    <location>
        <begin position="92"/>
        <end position="105"/>
    </location>
</feature>
<dbReference type="SUPFAM" id="SSF52467">
    <property type="entry name" value="DHS-like NAD/FAD-binding domain"/>
    <property type="match status" value="1"/>
</dbReference>
<dbReference type="EMBL" id="JAADJG010000553">
    <property type="protein sequence ID" value="KAF4444356.1"/>
    <property type="molecule type" value="Genomic_DNA"/>
</dbReference>
<feature type="compositionally biased region" description="Polar residues" evidence="5">
    <location>
        <begin position="579"/>
        <end position="592"/>
    </location>
</feature>
<name>A0A8H4K6H1_9HYPO</name>
<keyword evidence="2" id="KW-0808">Transferase</keyword>
<dbReference type="GO" id="GO:0016740">
    <property type="term" value="F:transferase activity"/>
    <property type="evidence" value="ECO:0007669"/>
    <property type="project" value="UniProtKB-KW"/>
</dbReference>
<gene>
    <name evidence="7" type="ORF">F53441_11168</name>
</gene>
<evidence type="ECO:0000256" key="3">
    <source>
        <dbReference type="ARBA" id="ARBA00023027"/>
    </source>
</evidence>
<dbReference type="GO" id="GO:0070403">
    <property type="term" value="F:NAD+ binding"/>
    <property type="evidence" value="ECO:0007669"/>
    <property type="project" value="InterPro"/>
</dbReference>
<dbReference type="InterPro" id="IPR026591">
    <property type="entry name" value="Sirtuin_cat_small_dom_sf"/>
</dbReference>
<feature type="binding site" evidence="4">
    <location>
        <position position="266"/>
    </location>
    <ligand>
        <name>Zn(2+)</name>
        <dbReference type="ChEBI" id="CHEBI:29105"/>
    </ligand>
</feature>
<dbReference type="AlphaFoldDB" id="A0A8H4K6H1"/>
<dbReference type="GO" id="GO:0046872">
    <property type="term" value="F:metal ion binding"/>
    <property type="evidence" value="ECO:0007669"/>
    <property type="project" value="UniProtKB-KW"/>
</dbReference>
<dbReference type="Gene3D" id="3.30.1600.10">
    <property type="entry name" value="SIR2/SIRT2 'Small Domain"/>
    <property type="match status" value="1"/>
</dbReference>
<dbReference type="InterPro" id="IPR026590">
    <property type="entry name" value="Ssirtuin_cat_dom"/>
</dbReference>
<dbReference type="Gene3D" id="3.40.50.1220">
    <property type="entry name" value="TPP-binding domain"/>
    <property type="match status" value="1"/>
</dbReference>
<feature type="binding site" evidence="4">
    <location>
        <position position="285"/>
    </location>
    <ligand>
        <name>Zn(2+)</name>
        <dbReference type="ChEBI" id="CHEBI:29105"/>
    </ligand>
</feature>
<feature type="compositionally biased region" description="Low complexity" evidence="5">
    <location>
        <begin position="16"/>
        <end position="29"/>
    </location>
</feature>
<keyword evidence="3" id="KW-0520">NAD</keyword>
<dbReference type="OrthoDB" id="2919105at2759"/>
<feature type="region of interest" description="Disordered" evidence="5">
    <location>
        <begin position="1"/>
        <end position="105"/>
    </location>
</feature>
<feature type="binding site" evidence="4">
    <location>
        <position position="263"/>
    </location>
    <ligand>
        <name>Zn(2+)</name>
        <dbReference type="ChEBI" id="CHEBI:29105"/>
    </ligand>
</feature>
<evidence type="ECO:0000313" key="8">
    <source>
        <dbReference type="Proteomes" id="UP000605986"/>
    </source>
</evidence>